<evidence type="ECO:0000256" key="6">
    <source>
        <dbReference type="ARBA" id="ARBA00023056"/>
    </source>
</evidence>
<dbReference type="Pfam" id="PF00534">
    <property type="entry name" value="Glycos_transf_1"/>
    <property type="match status" value="1"/>
</dbReference>
<keyword evidence="4 7" id="KW-0328">Glycosyltransferase</keyword>
<comment type="catalytic activity">
    <reaction evidence="1 7">
        <text>[(1-&gt;4)-alpha-D-glucosyl](n) + ADP-alpha-D-glucose = [(1-&gt;4)-alpha-D-glucosyl](n+1) + ADP + H(+)</text>
        <dbReference type="Rhea" id="RHEA:18189"/>
        <dbReference type="Rhea" id="RHEA-COMP:9584"/>
        <dbReference type="Rhea" id="RHEA-COMP:9587"/>
        <dbReference type="ChEBI" id="CHEBI:15378"/>
        <dbReference type="ChEBI" id="CHEBI:15444"/>
        <dbReference type="ChEBI" id="CHEBI:57498"/>
        <dbReference type="ChEBI" id="CHEBI:456216"/>
        <dbReference type="EC" id="2.4.1.21"/>
    </reaction>
</comment>
<dbReference type="RefSeq" id="WP_043711361.1">
    <property type="nucleotide sequence ID" value="NZ_JALOCT010000010.1"/>
</dbReference>
<evidence type="ECO:0000256" key="7">
    <source>
        <dbReference type="HAMAP-Rule" id="MF_00484"/>
    </source>
</evidence>
<dbReference type="InterPro" id="IPR011835">
    <property type="entry name" value="GS/SS"/>
</dbReference>
<dbReference type="EMBL" id="JWHU01000018">
    <property type="protein sequence ID" value="KIU20603.1"/>
    <property type="molecule type" value="Genomic_DNA"/>
</dbReference>
<dbReference type="NCBIfam" id="TIGR02095">
    <property type="entry name" value="glgA"/>
    <property type="match status" value="1"/>
</dbReference>
<evidence type="ECO:0000259" key="9">
    <source>
        <dbReference type="Pfam" id="PF08323"/>
    </source>
</evidence>
<keyword evidence="5 7" id="KW-0808">Transferase</keyword>
<organism evidence="10 11">
    <name type="scientific">Weissella cibaria</name>
    <dbReference type="NCBI Taxonomy" id="137591"/>
    <lineage>
        <taxon>Bacteria</taxon>
        <taxon>Bacillati</taxon>
        <taxon>Bacillota</taxon>
        <taxon>Bacilli</taxon>
        <taxon>Lactobacillales</taxon>
        <taxon>Lactobacillaceae</taxon>
        <taxon>Weissella</taxon>
    </lineage>
</organism>
<dbReference type="InterPro" id="IPR001296">
    <property type="entry name" value="Glyco_trans_1"/>
</dbReference>
<comment type="caution">
    <text evidence="10">The sequence shown here is derived from an EMBL/GenBank/DDBJ whole genome shotgun (WGS) entry which is preliminary data.</text>
</comment>
<dbReference type="HAMAP" id="MF_00484">
    <property type="entry name" value="Glycogen_synth"/>
    <property type="match status" value="1"/>
</dbReference>
<feature type="domain" description="Glycosyl transferase family 1" evidence="8">
    <location>
        <begin position="292"/>
        <end position="427"/>
    </location>
</feature>
<evidence type="ECO:0000313" key="11">
    <source>
        <dbReference type="Proteomes" id="UP000032287"/>
    </source>
</evidence>
<sequence>MKTLFAASEVVPFYKTGSLGDVAGALPNALNKQGDDVRVVAPFYHDIFPDEYRDQLMDLRWFTVWINHHEEYAGVKTMRLNGVIYYFIDNRSYFSGKKLYDHWNDGERFAFFQLAVIEMMQEIDFIPDVLHVNDWHTSMIPALFKTRYNWQQPLANIKTLLTIHNMQFQGAYAADTLQTFFDLDWNMYSSGEARFGDGSNWLKTGMVFADRINTVSPTYAEEIKTAEFGERLDPILRLYEDKLSGIVNGVDTDRYNPETDPDVPVKFSRDDLSGKAADKQALREEFSLPDAAGPLMVMVSRLTPQKGVHLLAEALPYFMATHDAQIIILGTGIPELEGQLPHLAAQYPNQLRVIIDFDVHLAQRLYAGADMFLMPSAFEPCGISQMMAQLYGTLPLVHQVGGLCDTVEPYNEVTGEGNGFGFKQFDAGTLGWMMDYAQQTFLHKPAVWRQLQEQAMGVDVSWTRSAEAYHALYEQL</sequence>
<evidence type="ECO:0000256" key="4">
    <source>
        <dbReference type="ARBA" id="ARBA00022676"/>
    </source>
</evidence>
<proteinExistence type="inferred from homology"/>
<keyword evidence="6 7" id="KW-0320">Glycogen biosynthesis</keyword>
<dbReference type="SUPFAM" id="SSF53756">
    <property type="entry name" value="UDP-Glycosyltransferase/glycogen phosphorylase"/>
    <property type="match status" value="1"/>
</dbReference>
<dbReference type="CDD" id="cd03791">
    <property type="entry name" value="GT5_Glycogen_synthase_DULL1-like"/>
    <property type="match status" value="1"/>
</dbReference>
<keyword evidence="11" id="KW-1185">Reference proteome</keyword>
<dbReference type="NCBIfam" id="NF001898">
    <property type="entry name" value="PRK00654.1-1"/>
    <property type="match status" value="1"/>
</dbReference>
<dbReference type="UniPathway" id="UPA00164"/>
<protein>
    <recommendedName>
        <fullName evidence="7">Glycogen synthase</fullName>
        <ecNumber evidence="7">2.4.1.21</ecNumber>
    </recommendedName>
    <alternativeName>
        <fullName evidence="7">Starch [bacterial glycogen] synthase</fullName>
    </alternativeName>
</protein>
<comment type="function">
    <text evidence="2 7">Synthesizes alpha-1,4-glucan chains using ADP-glucose.</text>
</comment>
<evidence type="ECO:0000313" key="10">
    <source>
        <dbReference type="EMBL" id="KIU20603.1"/>
    </source>
</evidence>
<dbReference type="EC" id="2.4.1.21" evidence="7"/>
<comment type="similarity">
    <text evidence="3 7">Belongs to the glycosyltransferase 1 family. Bacterial/plant glycogen synthase subfamily.</text>
</comment>
<dbReference type="Gene3D" id="3.40.50.2000">
    <property type="entry name" value="Glycogen Phosphorylase B"/>
    <property type="match status" value="2"/>
</dbReference>
<accession>A0A0D1JGY4</accession>
<dbReference type="PATRIC" id="fig|137591.25.peg.1144"/>
<dbReference type="InterPro" id="IPR013534">
    <property type="entry name" value="Starch_synth_cat_dom"/>
</dbReference>
<dbReference type="eggNOG" id="COG0297">
    <property type="taxonomic scope" value="Bacteria"/>
</dbReference>
<feature type="binding site" evidence="7">
    <location>
        <position position="15"/>
    </location>
    <ligand>
        <name>ADP-alpha-D-glucose</name>
        <dbReference type="ChEBI" id="CHEBI:57498"/>
    </ligand>
</feature>
<dbReference type="GO" id="GO:0009011">
    <property type="term" value="F:alpha-1,4-glucan glucosyltransferase (ADP-glucose donor) activity"/>
    <property type="evidence" value="ECO:0007669"/>
    <property type="project" value="UniProtKB-UniRule"/>
</dbReference>
<evidence type="ECO:0000259" key="8">
    <source>
        <dbReference type="Pfam" id="PF00534"/>
    </source>
</evidence>
<dbReference type="PANTHER" id="PTHR45825">
    <property type="entry name" value="GRANULE-BOUND STARCH SYNTHASE 1, CHLOROPLASTIC/AMYLOPLASTIC"/>
    <property type="match status" value="1"/>
</dbReference>
<dbReference type="GO" id="GO:0005978">
    <property type="term" value="P:glycogen biosynthetic process"/>
    <property type="evidence" value="ECO:0007669"/>
    <property type="project" value="UniProtKB-UniRule"/>
</dbReference>
<name>A0A0D1JGY4_9LACO</name>
<evidence type="ECO:0000256" key="5">
    <source>
        <dbReference type="ARBA" id="ARBA00022679"/>
    </source>
</evidence>
<dbReference type="STRING" id="137591.AO080_01605"/>
<evidence type="ECO:0000256" key="1">
    <source>
        <dbReference type="ARBA" id="ARBA00001478"/>
    </source>
</evidence>
<reference evidence="10" key="1">
    <citation type="journal article" date="2015" name="Microbiology (Mosc.)">
        <title>Genomics of the Weissella cibaria species with an examination of its metabolic traits.</title>
        <authorList>
            <person name="Lynch K.M."/>
            <person name="Lucid A."/>
            <person name="Arendt E.K."/>
            <person name="Sleator R.D."/>
            <person name="Lucey B."/>
            <person name="Coffey A."/>
        </authorList>
    </citation>
    <scope>NUCLEOTIDE SEQUENCE [LARGE SCALE GENOMIC DNA]</scope>
    <source>
        <strain evidence="10">MG1</strain>
    </source>
</reference>
<evidence type="ECO:0000256" key="2">
    <source>
        <dbReference type="ARBA" id="ARBA00002764"/>
    </source>
</evidence>
<comment type="pathway">
    <text evidence="7">Glycan biosynthesis; glycogen biosynthesis.</text>
</comment>
<dbReference type="GO" id="GO:0004373">
    <property type="term" value="F:alpha-1,4-glucan glucosyltransferase (UDP-glucose donor) activity"/>
    <property type="evidence" value="ECO:0007669"/>
    <property type="project" value="InterPro"/>
</dbReference>
<dbReference type="Pfam" id="PF08323">
    <property type="entry name" value="Glyco_transf_5"/>
    <property type="match status" value="1"/>
</dbReference>
<dbReference type="PANTHER" id="PTHR45825:SF11">
    <property type="entry name" value="ALPHA AMYLASE DOMAIN-CONTAINING PROTEIN"/>
    <property type="match status" value="1"/>
</dbReference>
<dbReference type="Proteomes" id="UP000032287">
    <property type="component" value="Unassembled WGS sequence"/>
</dbReference>
<dbReference type="AlphaFoldDB" id="A0A0D1JGY4"/>
<gene>
    <name evidence="7 10" type="primary">glgA</name>
    <name evidence="10" type="ORF">QX99_01174</name>
</gene>
<feature type="domain" description="Starch synthase catalytic" evidence="9">
    <location>
        <begin position="3"/>
        <end position="237"/>
    </location>
</feature>
<evidence type="ECO:0000256" key="3">
    <source>
        <dbReference type="ARBA" id="ARBA00010281"/>
    </source>
</evidence>